<gene>
    <name evidence="1" type="ORF">EANT1437_LOCUS3104</name>
</gene>
<name>A0A7S2W0M6_9STRA</name>
<dbReference type="EMBL" id="HBHI01006159">
    <property type="protein sequence ID" value="CAD9659302.1"/>
    <property type="molecule type" value="Transcribed_RNA"/>
</dbReference>
<accession>A0A7S2W0M6</accession>
<reference evidence="1" key="1">
    <citation type="submission" date="2021-01" db="EMBL/GenBank/DDBJ databases">
        <authorList>
            <person name="Corre E."/>
            <person name="Pelletier E."/>
            <person name="Niang G."/>
            <person name="Scheremetjew M."/>
            <person name="Finn R."/>
            <person name="Kale V."/>
            <person name="Holt S."/>
            <person name="Cochrane G."/>
            <person name="Meng A."/>
            <person name="Brown T."/>
            <person name="Cohen L."/>
        </authorList>
    </citation>
    <scope>NUCLEOTIDE SEQUENCE</scope>
    <source>
        <strain evidence="1">CCMP1452</strain>
    </source>
</reference>
<protein>
    <submittedName>
        <fullName evidence="1">Uncharacterized protein</fullName>
    </submittedName>
</protein>
<dbReference type="AlphaFoldDB" id="A0A7S2W0M6"/>
<proteinExistence type="predicted"/>
<evidence type="ECO:0000313" key="1">
    <source>
        <dbReference type="EMBL" id="CAD9659302.1"/>
    </source>
</evidence>
<sequence>MVHISSTSNTDNANEAYITEGMEPSVNACKRFGAALVNFPLTIATGVIETSTIGEPLPYYGRDAAKGNMAGENIVGTAIWAGTFTGCDIQCRRGSHYTESIHICRGDKDGVVANRYDDMYYVASE</sequence>
<organism evidence="1">
    <name type="scientific">Eucampia antarctica</name>
    <dbReference type="NCBI Taxonomy" id="49252"/>
    <lineage>
        <taxon>Eukaryota</taxon>
        <taxon>Sar</taxon>
        <taxon>Stramenopiles</taxon>
        <taxon>Ochrophyta</taxon>
        <taxon>Bacillariophyta</taxon>
        <taxon>Mediophyceae</taxon>
        <taxon>Biddulphiophycidae</taxon>
        <taxon>Hemiaulales</taxon>
        <taxon>Hemiaulaceae</taxon>
        <taxon>Eucampia</taxon>
    </lineage>
</organism>